<dbReference type="GO" id="GO:0046872">
    <property type="term" value="F:metal ion binding"/>
    <property type="evidence" value="ECO:0007669"/>
    <property type="project" value="UniProtKB-KW"/>
</dbReference>
<gene>
    <name evidence="3" type="ORF">SDC9_13330</name>
</gene>
<keyword evidence="1" id="KW-0479">Metal-binding</keyword>
<dbReference type="EMBL" id="VSSQ01000038">
    <property type="protein sequence ID" value="MPL67632.1"/>
    <property type="molecule type" value="Genomic_DNA"/>
</dbReference>
<evidence type="ECO:0000256" key="1">
    <source>
        <dbReference type="ARBA" id="ARBA00022723"/>
    </source>
</evidence>
<dbReference type="CDD" id="cd02222">
    <property type="entry name" value="cupin_TM1459-like"/>
    <property type="match status" value="1"/>
</dbReference>
<accession>A0A644TMS7</accession>
<dbReference type="InterPro" id="IPR051610">
    <property type="entry name" value="GPI/OXD"/>
</dbReference>
<name>A0A644TMS7_9ZZZZ</name>
<dbReference type="Pfam" id="PF07883">
    <property type="entry name" value="Cupin_2"/>
    <property type="match status" value="1"/>
</dbReference>
<dbReference type="AlphaFoldDB" id="A0A644TMS7"/>
<evidence type="ECO:0000259" key="2">
    <source>
        <dbReference type="Pfam" id="PF07883"/>
    </source>
</evidence>
<proteinExistence type="predicted"/>
<dbReference type="InterPro" id="IPR014710">
    <property type="entry name" value="RmlC-like_jellyroll"/>
</dbReference>
<dbReference type="PANTHER" id="PTHR35848">
    <property type="entry name" value="OXALATE-BINDING PROTEIN"/>
    <property type="match status" value="1"/>
</dbReference>
<comment type="caution">
    <text evidence="3">The sequence shown here is derived from an EMBL/GenBank/DDBJ whole genome shotgun (WGS) entry which is preliminary data.</text>
</comment>
<organism evidence="3">
    <name type="scientific">bioreactor metagenome</name>
    <dbReference type="NCBI Taxonomy" id="1076179"/>
    <lineage>
        <taxon>unclassified sequences</taxon>
        <taxon>metagenomes</taxon>
        <taxon>ecological metagenomes</taxon>
    </lineage>
</organism>
<dbReference type="InterPro" id="IPR013096">
    <property type="entry name" value="Cupin_2"/>
</dbReference>
<sequence>MVRHIEDIRSVEMKGQGVKGVTKRIAIGPKDGYEGYFRVFTVQPGGFSPYHSHPWFHANYILEGSGAIIIEGIEHPVKKGSIAYIEGGKKHHFVNQGAAPLVFICLVPPEGDSY</sequence>
<dbReference type="SUPFAM" id="SSF51182">
    <property type="entry name" value="RmlC-like cupins"/>
    <property type="match status" value="1"/>
</dbReference>
<dbReference type="InterPro" id="IPR011051">
    <property type="entry name" value="RmlC_Cupin_sf"/>
</dbReference>
<dbReference type="PANTHER" id="PTHR35848:SF6">
    <property type="entry name" value="CUPIN TYPE-2 DOMAIN-CONTAINING PROTEIN"/>
    <property type="match status" value="1"/>
</dbReference>
<protein>
    <recommendedName>
        <fullName evidence="2">Cupin type-2 domain-containing protein</fullName>
    </recommendedName>
</protein>
<dbReference type="Gene3D" id="2.60.120.10">
    <property type="entry name" value="Jelly Rolls"/>
    <property type="match status" value="1"/>
</dbReference>
<reference evidence="3" key="1">
    <citation type="submission" date="2019-08" db="EMBL/GenBank/DDBJ databases">
        <authorList>
            <person name="Kucharzyk K."/>
            <person name="Murdoch R.W."/>
            <person name="Higgins S."/>
            <person name="Loffler F."/>
        </authorList>
    </citation>
    <scope>NUCLEOTIDE SEQUENCE</scope>
</reference>
<feature type="domain" description="Cupin type-2" evidence="2">
    <location>
        <begin position="39"/>
        <end position="106"/>
    </location>
</feature>
<evidence type="ECO:0000313" key="3">
    <source>
        <dbReference type="EMBL" id="MPL67632.1"/>
    </source>
</evidence>